<evidence type="ECO:0000313" key="4">
    <source>
        <dbReference type="Proteomes" id="UP000000491"/>
    </source>
</evidence>
<feature type="compositionally biased region" description="Polar residues" evidence="1">
    <location>
        <begin position="29"/>
        <end position="46"/>
    </location>
</feature>
<name>F8EU28_ZYMMT</name>
<dbReference type="STRING" id="579138.Zymop_0205"/>
<dbReference type="PATRIC" id="fig|579138.3.peg.219"/>
<dbReference type="eggNOG" id="COG0457">
    <property type="taxonomic scope" value="Bacteria"/>
</dbReference>
<feature type="chain" id="PRO_5003369762" evidence="2">
    <location>
        <begin position="29"/>
        <end position="66"/>
    </location>
</feature>
<evidence type="ECO:0000256" key="2">
    <source>
        <dbReference type="SAM" id="SignalP"/>
    </source>
</evidence>
<dbReference type="Proteomes" id="UP000000491">
    <property type="component" value="Chromosome"/>
</dbReference>
<keyword evidence="2" id="KW-0732">Signal</keyword>
<evidence type="ECO:0000313" key="3">
    <source>
        <dbReference type="EMBL" id="AEI37108.1"/>
    </source>
</evidence>
<feature type="region of interest" description="Disordered" evidence="1">
    <location>
        <begin position="29"/>
        <end position="53"/>
    </location>
</feature>
<dbReference type="KEGG" id="zmp:Zymop_0205"/>
<reference evidence="3 4" key="1">
    <citation type="journal article" date="2011" name="J. Bacteriol.">
        <title>Genome sequence of the ethanol-producing Zymomonas mobilis subsp. pomaceae lectotype strain ATCC 29192.</title>
        <authorList>
            <person name="Kouvelis V.N."/>
            <person name="Davenport K.W."/>
            <person name="Brettin T.S."/>
            <person name="Bruce D."/>
            <person name="Detter C."/>
            <person name="Han C.S."/>
            <person name="Nolan M."/>
            <person name="Tapia R."/>
            <person name="Damoulaki A."/>
            <person name="Kyrpides N.C."/>
            <person name="Typas M.A."/>
            <person name="Pappas K.M."/>
        </authorList>
    </citation>
    <scope>NUCLEOTIDE SEQUENCE [LARGE SCALE GENOMIC DNA]</scope>
    <source>
        <strain evidence="4">ATCC 29192 / DSM 22645 / JCM 10191 / CCUG 17912 / NBRC 13757 / NCIMB 11200 / NRRL B-4491 / Barker I</strain>
    </source>
</reference>
<dbReference type="HOGENOM" id="CLU_2830446_0_0_5"/>
<dbReference type="EMBL" id="CP002865">
    <property type="protein sequence ID" value="AEI37108.1"/>
    <property type="molecule type" value="Genomic_DNA"/>
</dbReference>
<organism evidence="3 4">
    <name type="scientific">Zymomonas mobilis subsp. pomaceae (strain ATCC 29192 / DSM 22645 / JCM 10191 / CCUG 17912 / NBRC 13757 / NCIMB 11200 / NRRL B-4491 / Barker I)</name>
    <dbReference type="NCBI Taxonomy" id="579138"/>
    <lineage>
        <taxon>Bacteria</taxon>
        <taxon>Pseudomonadati</taxon>
        <taxon>Pseudomonadota</taxon>
        <taxon>Alphaproteobacteria</taxon>
        <taxon>Sphingomonadales</taxon>
        <taxon>Zymomonadaceae</taxon>
        <taxon>Zymomonas</taxon>
    </lineage>
</organism>
<proteinExistence type="predicted"/>
<feature type="signal peptide" evidence="2">
    <location>
        <begin position="1"/>
        <end position="28"/>
    </location>
</feature>
<gene>
    <name evidence="3" type="ordered locus">Zymop_0205</name>
</gene>
<dbReference type="AlphaFoldDB" id="F8EU28"/>
<sequence>MKRITGITLASSLAGAMVLGSLTINAVASPTTGNKKSISTDSNAPSSGKAVGSGGAIQLLRNQAIF</sequence>
<evidence type="ECO:0000256" key="1">
    <source>
        <dbReference type="SAM" id="MobiDB-lite"/>
    </source>
</evidence>
<dbReference type="RefSeq" id="WP_013933508.1">
    <property type="nucleotide sequence ID" value="NC_015709.1"/>
</dbReference>
<accession>F8EU28</accession>
<protein>
    <submittedName>
        <fullName evidence="3">Uncharacterized protein</fullName>
    </submittedName>
</protein>